<gene>
    <name evidence="2" type="ORF">P0031D11.26</name>
</gene>
<dbReference type="AlphaFoldDB" id="Q5N9U8"/>
<name>Q5N9U8_ORYSJ</name>
<sequence>MVKVAALAPPAARVATKATTTSTAEEADISMYPAGGGCIGRWKGTRAVAVLLLPPPPLGLGVRGSESSRIPPPADSDVVVLADSDRPARALLRSPTAYAALSAALRSGGSADHARRRCRSSPAPPLTRVVRCDREGKEKKKKREGRGKK</sequence>
<organism evidence="2">
    <name type="scientific">Oryza sativa subsp. japonica</name>
    <name type="common">Rice</name>
    <dbReference type="NCBI Taxonomy" id="39947"/>
    <lineage>
        <taxon>Eukaryota</taxon>
        <taxon>Viridiplantae</taxon>
        <taxon>Streptophyta</taxon>
        <taxon>Embryophyta</taxon>
        <taxon>Tracheophyta</taxon>
        <taxon>Spermatophyta</taxon>
        <taxon>Magnoliopsida</taxon>
        <taxon>Liliopsida</taxon>
        <taxon>Poales</taxon>
        <taxon>Poaceae</taxon>
        <taxon>BOP clade</taxon>
        <taxon>Oryzoideae</taxon>
        <taxon>Oryzeae</taxon>
        <taxon>Oryzinae</taxon>
        <taxon>Oryza</taxon>
        <taxon>Oryza sativa</taxon>
    </lineage>
</organism>
<evidence type="ECO:0000313" key="2">
    <source>
        <dbReference type="EMBL" id="BAD81698.1"/>
    </source>
</evidence>
<protein>
    <submittedName>
        <fullName evidence="2">Uncharacterized protein</fullName>
    </submittedName>
</protein>
<accession>Q5N9U8</accession>
<proteinExistence type="predicted"/>
<evidence type="ECO:0000256" key="1">
    <source>
        <dbReference type="SAM" id="MobiDB-lite"/>
    </source>
</evidence>
<feature type="compositionally biased region" description="Basic residues" evidence="1">
    <location>
        <begin position="139"/>
        <end position="149"/>
    </location>
</feature>
<reference evidence="2" key="1">
    <citation type="journal article" date="2002" name="Nature">
        <title>The genome sequence and structure of rice chromosome 1.</title>
        <authorList>
            <person name="Sasaki T."/>
            <person name="Matsumoto T."/>
            <person name="Yamamoto K."/>
            <person name="Sakata K."/>
            <person name="Baba T."/>
            <person name="Katayose Y."/>
            <person name="Wu J."/>
            <person name="Niimura Y."/>
            <person name="Cheng Z."/>
            <person name="Nagamura Y."/>
            <person name="Antonio B.A."/>
            <person name="Kanamori H."/>
            <person name="Hosokawa S."/>
            <person name="Masukawa M."/>
            <person name="Arikawa K."/>
            <person name="Chiden Y."/>
            <person name="Hayashi M."/>
            <person name="Okamoto M."/>
            <person name="Ando T."/>
            <person name="Aoki H."/>
            <person name="Arita K."/>
            <person name="Hamada M."/>
            <person name="Harada C."/>
            <person name="Hijishita S."/>
            <person name="Honda M."/>
            <person name="Ichikawa Y."/>
            <person name="Idonuma A."/>
            <person name="Iijima M."/>
            <person name="Ikeda M."/>
            <person name="Ikeno M."/>
            <person name="Itoh S."/>
            <person name="Itoh T."/>
            <person name="Itoh Y."/>
            <person name="Itoh Y."/>
            <person name="Iwabuchi A."/>
            <person name="Kamiya K."/>
            <person name="Karasawa W."/>
            <person name="Katagiri S."/>
            <person name="Kikuta A."/>
            <person name="Kobayashi N."/>
            <person name="Kono I."/>
            <person name="Machita K."/>
            <person name="Maehara T."/>
            <person name="Mizuno H."/>
            <person name="Mizubayashi T."/>
            <person name="Mukai Y."/>
            <person name="Nagasaki H."/>
            <person name="Nakashima M."/>
            <person name="Nakama Y."/>
            <person name="Nakamichi Y."/>
            <person name="Nakamura M."/>
            <person name="Namiki N."/>
            <person name="Negishi M."/>
            <person name="Ohta I."/>
            <person name="Ono N."/>
            <person name="Saji S."/>
            <person name="Sakai K."/>
            <person name="Shibata M."/>
            <person name="Shimokawa T."/>
            <person name="Shomura A."/>
            <person name="Song J."/>
            <person name="Takazaki Y."/>
            <person name="Terasawa K."/>
            <person name="Tsuji K."/>
            <person name="Waki K."/>
            <person name="Yamagata H."/>
            <person name="Yamane H."/>
            <person name="Yoshiki S."/>
            <person name="Yoshihara R."/>
            <person name="Yukawa K."/>
            <person name="Zhong H."/>
            <person name="Iwama H."/>
            <person name="Endo T."/>
            <person name="Ito H."/>
            <person name="Hahn J.H."/>
            <person name="Kim H.I."/>
            <person name="Eun M.Y."/>
            <person name="Yano M."/>
            <person name="Jiang J."/>
            <person name="Gojobori T."/>
        </authorList>
    </citation>
    <scope>NUCLEOTIDE SEQUENCE</scope>
</reference>
<dbReference type="EMBL" id="AP003231">
    <property type="protein sequence ID" value="BAD81698.1"/>
    <property type="molecule type" value="Genomic_DNA"/>
</dbReference>
<dbReference type="Proteomes" id="UP000817658">
    <property type="component" value="Chromosome 1"/>
</dbReference>
<feature type="region of interest" description="Disordered" evidence="1">
    <location>
        <begin position="107"/>
        <end position="149"/>
    </location>
</feature>